<sequence length="304" mass="35509">MVAAKNEIFEFEDVRQKSVILGRGKTAILELAISNEESEGTEKQRQEQCLISRLERNFGRGKVRFILMLERLYELHYYEKTDKRLIRSIARYYNKDDYNKVGYIDNNDSPIDVVVKVMQREFENRANDFAFLYKHTGIKAEEFLSEFNEELIRLLNKPKENPDFALYETLNRNYEKRANDVYRSEWGSSRTKQRRLERKAASIEQMQERGTDKNAEFDILTGTEQTDPTAKEAEIQIIVGELLNGDILEPIERDILHYMLSKGGEPSFRETGEALGISKNKVARTLQKIRSKIKTEFGELSEIL</sequence>
<protein>
    <recommendedName>
        <fullName evidence="3">Sigma-70 family RNA polymerase sigma factor</fullName>
    </recommendedName>
</protein>
<evidence type="ECO:0008006" key="3">
    <source>
        <dbReference type="Google" id="ProtNLM"/>
    </source>
</evidence>
<dbReference type="RefSeq" id="WP_142789771.1">
    <property type="nucleotide sequence ID" value="NZ_VJMZ01000001.1"/>
</dbReference>
<evidence type="ECO:0000313" key="2">
    <source>
        <dbReference type="Proteomes" id="UP000319280"/>
    </source>
</evidence>
<dbReference type="EMBL" id="VJMZ01000001">
    <property type="protein sequence ID" value="TRM10346.1"/>
    <property type="molecule type" value="Genomic_DNA"/>
</dbReference>
<organism evidence="1 2">
    <name type="scientific">Lentibacillus cibarius</name>
    <dbReference type="NCBI Taxonomy" id="2583219"/>
    <lineage>
        <taxon>Bacteria</taxon>
        <taxon>Bacillati</taxon>
        <taxon>Bacillota</taxon>
        <taxon>Bacilli</taxon>
        <taxon>Bacillales</taxon>
        <taxon>Bacillaceae</taxon>
        <taxon>Lentibacillus</taxon>
    </lineage>
</organism>
<dbReference type="Proteomes" id="UP000319280">
    <property type="component" value="Unassembled WGS sequence"/>
</dbReference>
<reference evidence="1 2" key="1">
    <citation type="submission" date="2019-07" db="EMBL/GenBank/DDBJ databases">
        <title>Genomic analysis of Lentibacillus sp. NKC851-2.</title>
        <authorList>
            <person name="Oh Y.J."/>
        </authorList>
    </citation>
    <scope>NUCLEOTIDE SEQUENCE [LARGE SCALE GENOMIC DNA]</scope>
    <source>
        <strain evidence="1 2">NKC851-2</strain>
    </source>
</reference>
<keyword evidence="2" id="KW-1185">Reference proteome</keyword>
<accession>A0A549YEN7</accession>
<evidence type="ECO:0000313" key="1">
    <source>
        <dbReference type="EMBL" id="TRM10346.1"/>
    </source>
</evidence>
<name>A0A549YEN7_9BACI</name>
<proteinExistence type="predicted"/>
<gene>
    <name evidence="1" type="ORF">FH966_00650</name>
</gene>
<comment type="caution">
    <text evidence="1">The sequence shown here is derived from an EMBL/GenBank/DDBJ whole genome shotgun (WGS) entry which is preliminary data.</text>
</comment>
<dbReference type="AlphaFoldDB" id="A0A549YEN7"/>